<protein>
    <recommendedName>
        <fullName evidence="3">Phage protein</fullName>
    </recommendedName>
</protein>
<organism evidence="1 2">
    <name type="scientific">Bifidobacterium erythrocebi</name>
    <dbReference type="NCBI Taxonomy" id="2675325"/>
    <lineage>
        <taxon>Bacteria</taxon>
        <taxon>Bacillati</taxon>
        <taxon>Actinomycetota</taxon>
        <taxon>Actinomycetes</taxon>
        <taxon>Bifidobacteriales</taxon>
        <taxon>Bifidobacteriaceae</taxon>
        <taxon>Bifidobacterium</taxon>
    </lineage>
</organism>
<evidence type="ECO:0000313" key="1">
    <source>
        <dbReference type="EMBL" id="NMM96286.1"/>
    </source>
</evidence>
<dbReference type="AlphaFoldDB" id="A0A7Y0HUL2"/>
<dbReference type="EMBL" id="JAAIIF010000008">
    <property type="protein sequence ID" value="NMM96286.1"/>
    <property type="molecule type" value="Genomic_DNA"/>
</dbReference>
<dbReference type="Proteomes" id="UP000529710">
    <property type="component" value="Unassembled WGS sequence"/>
</dbReference>
<sequence>MSEKKTPQDHLQPKDKPKHVEVRGIQLDIDPKLFDDLEIVELVAAVNDGTPQGSLAIVPLIKRITGSRYQDVKETLRDPETGRVPLEAVSEFINELMKELAPNS</sequence>
<evidence type="ECO:0008006" key="3">
    <source>
        <dbReference type="Google" id="ProtNLM"/>
    </source>
</evidence>
<accession>A0A7Y0HUL2</accession>
<keyword evidence="2" id="KW-1185">Reference proteome</keyword>
<gene>
    <name evidence="1" type="ORF">G1C98_1022</name>
</gene>
<dbReference type="RefSeq" id="WP_169079912.1">
    <property type="nucleotide sequence ID" value="NZ_JAAIIF010000008.1"/>
</dbReference>
<reference evidence="1 2" key="1">
    <citation type="submission" date="2020-02" db="EMBL/GenBank/DDBJ databases">
        <title>Characterization of phylogenetic diversity of novel bifidobacterial species isolated in Czech ZOOs.</title>
        <authorList>
            <person name="Lugli G.A."/>
            <person name="Vera N.B."/>
            <person name="Ventura M."/>
        </authorList>
    </citation>
    <scope>NUCLEOTIDE SEQUENCE [LARGE SCALE GENOMIC DNA]</scope>
    <source>
        <strain evidence="1 2">DSM 109960</strain>
    </source>
</reference>
<evidence type="ECO:0000313" key="2">
    <source>
        <dbReference type="Proteomes" id="UP000529710"/>
    </source>
</evidence>
<proteinExistence type="predicted"/>
<name>A0A7Y0HUL2_9BIFI</name>
<comment type="caution">
    <text evidence="1">The sequence shown here is derived from an EMBL/GenBank/DDBJ whole genome shotgun (WGS) entry which is preliminary data.</text>
</comment>